<organism evidence="2 3">
    <name type="scientific">Roseisalinus antarcticus</name>
    <dbReference type="NCBI Taxonomy" id="254357"/>
    <lineage>
        <taxon>Bacteria</taxon>
        <taxon>Pseudomonadati</taxon>
        <taxon>Pseudomonadota</taxon>
        <taxon>Alphaproteobacteria</taxon>
        <taxon>Rhodobacterales</taxon>
        <taxon>Roseobacteraceae</taxon>
        <taxon>Roseisalinus</taxon>
    </lineage>
</organism>
<evidence type="ECO:0000259" key="1">
    <source>
        <dbReference type="Pfam" id="PF13468"/>
    </source>
</evidence>
<dbReference type="SUPFAM" id="SSF54593">
    <property type="entry name" value="Glyoxalase/Bleomycin resistance protein/Dihydroxybiphenyl dioxygenase"/>
    <property type="match status" value="1"/>
</dbReference>
<dbReference type="InterPro" id="IPR025870">
    <property type="entry name" value="Glyoxalase-like_dom"/>
</dbReference>
<dbReference type="OrthoDB" id="8451710at2"/>
<proteinExistence type="predicted"/>
<sequence length="200" mass="21187">MQLDHIAIGADDLRAGVAAVEQALGVALRSGGRHARYGTHNRLLGLGELYLEVIAPDPEAHPEEPRWFALDSFSGPPRLVNWLCAVPDLVAALAAAPVPAGRPVALTRGDLSWRIAVPEDGSLPAGGAFPTLLEWAPGTRHPASRLPDSGCRLRRLTIRHPRAEELAESLALADPRVAFENGAPALSAELDTPNGPRALP</sequence>
<evidence type="ECO:0000313" key="3">
    <source>
        <dbReference type="Proteomes" id="UP000193900"/>
    </source>
</evidence>
<evidence type="ECO:0000313" key="2">
    <source>
        <dbReference type="EMBL" id="SLN47364.1"/>
    </source>
</evidence>
<dbReference type="Gene3D" id="3.10.180.10">
    <property type="entry name" value="2,3-Dihydroxybiphenyl 1,2-Dioxygenase, domain 1"/>
    <property type="match status" value="1"/>
</dbReference>
<reference evidence="2" key="1">
    <citation type="submission" date="2017-03" db="EMBL/GenBank/DDBJ databases">
        <authorList>
            <person name="Afonso C.L."/>
            <person name="Miller P.J."/>
            <person name="Scott M.A."/>
            <person name="Spackman E."/>
            <person name="Goraichik I."/>
            <person name="Dimitrov K.M."/>
            <person name="Suarez D.L."/>
            <person name="Swayne D.E."/>
        </authorList>
    </citation>
    <scope>NUCLEOTIDE SEQUENCE [LARGE SCALE GENOMIC DNA]</scope>
    <source>
        <strain evidence="2">CECT 7023</strain>
    </source>
</reference>
<dbReference type="AlphaFoldDB" id="A0A1Y5SSG0"/>
<gene>
    <name evidence="2" type="ORF">ROA7023_01984</name>
</gene>
<name>A0A1Y5SSG0_9RHOB</name>
<dbReference type="EMBL" id="FWFZ01000008">
    <property type="protein sequence ID" value="SLN47364.1"/>
    <property type="molecule type" value="Genomic_DNA"/>
</dbReference>
<dbReference type="RefSeq" id="WP_085878834.1">
    <property type="nucleotide sequence ID" value="NZ_FWFZ01000008.1"/>
</dbReference>
<accession>A0A1Y5SSG0</accession>
<dbReference type="Proteomes" id="UP000193900">
    <property type="component" value="Unassembled WGS sequence"/>
</dbReference>
<dbReference type="Pfam" id="PF13468">
    <property type="entry name" value="Glyoxalase_3"/>
    <property type="match status" value="1"/>
</dbReference>
<dbReference type="InterPro" id="IPR029068">
    <property type="entry name" value="Glyas_Bleomycin-R_OHBP_Dase"/>
</dbReference>
<feature type="domain" description="Glyoxalase-like" evidence="1">
    <location>
        <begin position="3"/>
        <end position="171"/>
    </location>
</feature>
<protein>
    <recommendedName>
        <fullName evidence="1">Glyoxalase-like domain-containing protein</fullName>
    </recommendedName>
</protein>
<keyword evidence="3" id="KW-1185">Reference proteome</keyword>